<accession>A0A0D8XZX2</accession>
<name>A0A0D8XZX2_DICVI</name>
<dbReference type="Pfam" id="PF00179">
    <property type="entry name" value="UQ_con"/>
    <property type="match status" value="1"/>
</dbReference>
<keyword evidence="4" id="KW-0067">ATP-binding</keyword>
<keyword evidence="7" id="KW-1185">Reference proteome</keyword>
<dbReference type="InterPro" id="IPR016135">
    <property type="entry name" value="UBQ-conjugating_enzyme/RWD"/>
</dbReference>
<dbReference type="InterPro" id="IPR023313">
    <property type="entry name" value="UBQ-conjugating_AS"/>
</dbReference>
<comment type="similarity">
    <text evidence="4">Belongs to the ubiquitin-conjugating enzyme family.</text>
</comment>
<proteinExistence type="inferred from homology"/>
<dbReference type="EMBL" id="KN716238">
    <property type="protein sequence ID" value="KJH49319.1"/>
    <property type="molecule type" value="Genomic_DNA"/>
</dbReference>
<evidence type="ECO:0000259" key="5">
    <source>
        <dbReference type="PROSITE" id="PS50127"/>
    </source>
</evidence>
<feature type="domain" description="UBC core" evidence="5">
    <location>
        <begin position="1"/>
        <end position="105"/>
    </location>
</feature>
<keyword evidence="2 4" id="KW-0833">Ubl conjugation pathway</keyword>
<dbReference type="STRING" id="29172.A0A0D8XZX2"/>
<protein>
    <submittedName>
        <fullName evidence="6">Ubiquitin--protein ligase</fullName>
    </submittedName>
</protein>
<dbReference type="GO" id="GO:0016874">
    <property type="term" value="F:ligase activity"/>
    <property type="evidence" value="ECO:0007669"/>
    <property type="project" value="UniProtKB-KW"/>
</dbReference>
<evidence type="ECO:0000256" key="3">
    <source>
        <dbReference type="PROSITE-ProRule" id="PRU10133"/>
    </source>
</evidence>
<dbReference type="InterPro" id="IPR000608">
    <property type="entry name" value="UBC"/>
</dbReference>
<dbReference type="GO" id="GO:0005524">
    <property type="term" value="F:ATP binding"/>
    <property type="evidence" value="ECO:0007669"/>
    <property type="project" value="UniProtKB-UniRule"/>
</dbReference>
<keyword evidence="6" id="KW-0436">Ligase</keyword>
<sequence>MIEQKGQVRDQKPQRNSKHVNILHTKIQLLQLYHPNVDRSGDLCIPILCFDNWKPATTLGDILTSVLLILGEPDLSRAIRIEIADEFVNSDTTAQLSKPRLVPGE</sequence>
<dbReference type="Gene3D" id="3.10.110.10">
    <property type="entry name" value="Ubiquitin Conjugating Enzyme"/>
    <property type="match status" value="1"/>
</dbReference>
<keyword evidence="4" id="KW-0547">Nucleotide-binding</keyword>
<keyword evidence="1" id="KW-0808">Transferase</keyword>
<gene>
    <name evidence="6" type="ORF">DICVIV_04522</name>
</gene>
<evidence type="ECO:0000313" key="7">
    <source>
        <dbReference type="Proteomes" id="UP000053766"/>
    </source>
</evidence>
<dbReference type="Proteomes" id="UP000053766">
    <property type="component" value="Unassembled WGS sequence"/>
</dbReference>
<evidence type="ECO:0000313" key="6">
    <source>
        <dbReference type="EMBL" id="KJH49319.1"/>
    </source>
</evidence>
<reference evidence="7" key="2">
    <citation type="journal article" date="2016" name="Sci. Rep.">
        <title>Dictyocaulus viviparus genome, variome and transcriptome elucidate lungworm biology and support future intervention.</title>
        <authorList>
            <person name="McNulty S.N."/>
            <person name="Strube C."/>
            <person name="Rosa B.A."/>
            <person name="Martin J.C."/>
            <person name="Tyagi R."/>
            <person name="Choi Y.J."/>
            <person name="Wang Q."/>
            <person name="Hallsworth Pepin K."/>
            <person name="Zhang X."/>
            <person name="Ozersky P."/>
            <person name="Wilson R.K."/>
            <person name="Sternberg P.W."/>
            <person name="Gasser R.B."/>
            <person name="Mitreva M."/>
        </authorList>
    </citation>
    <scope>NUCLEOTIDE SEQUENCE [LARGE SCALE GENOMIC DNA]</scope>
    <source>
        <strain evidence="7">HannoverDv2000</strain>
    </source>
</reference>
<evidence type="ECO:0000256" key="1">
    <source>
        <dbReference type="ARBA" id="ARBA00022679"/>
    </source>
</evidence>
<dbReference type="OrthoDB" id="9973183at2759"/>
<dbReference type="SUPFAM" id="SSF54495">
    <property type="entry name" value="UBC-like"/>
    <property type="match status" value="1"/>
</dbReference>
<organism evidence="6 7">
    <name type="scientific">Dictyocaulus viviparus</name>
    <name type="common">Bovine lungworm</name>
    <dbReference type="NCBI Taxonomy" id="29172"/>
    <lineage>
        <taxon>Eukaryota</taxon>
        <taxon>Metazoa</taxon>
        <taxon>Ecdysozoa</taxon>
        <taxon>Nematoda</taxon>
        <taxon>Chromadorea</taxon>
        <taxon>Rhabditida</taxon>
        <taxon>Rhabditina</taxon>
        <taxon>Rhabditomorpha</taxon>
        <taxon>Strongyloidea</taxon>
        <taxon>Metastrongylidae</taxon>
        <taxon>Dictyocaulus</taxon>
    </lineage>
</organism>
<dbReference type="AlphaFoldDB" id="A0A0D8XZX2"/>
<dbReference type="PROSITE" id="PS50127">
    <property type="entry name" value="UBC_2"/>
    <property type="match status" value="1"/>
</dbReference>
<dbReference type="GO" id="GO:0016740">
    <property type="term" value="F:transferase activity"/>
    <property type="evidence" value="ECO:0007669"/>
    <property type="project" value="UniProtKB-KW"/>
</dbReference>
<dbReference type="PROSITE" id="PS00183">
    <property type="entry name" value="UBC_1"/>
    <property type="match status" value="1"/>
</dbReference>
<evidence type="ECO:0000256" key="4">
    <source>
        <dbReference type="RuleBase" id="RU362109"/>
    </source>
</evidence>
<reference evidence="6 7" key="1">
    <citation type="submission" date="2013-11" db="EMBL/GenBank/DDBJ databases">
        <title>Draft genome of the bovine lungworm Dictyocaulus viviparus.</title>
        <authorList>
            <person name="Mitreva M."/>
        </authorList>
    </citation>
    <scope>NUCLEOTIDE SEQUENCE [LARGE SCALE GENOMIC DNA]</scope>
    <source>
        <strain evidence="6 7">HannoverDv2000</strain>
    </source>
</reference>
<feature type="active site" description="Glycyl thioester intermediate" evidence="3">
    <location>
        <position position="44"/>
    </location>
</feature>
<evidence type="ECO:0000256" key="2">
    <source>
        <dbReference type="ARBA" id="ARBA00022786"/>
    </source>
</evidence>